<sequence length="122" mass="13491">MMMHWDILSQDGPIQQMFHVSKDLDFGNSISLLCTNDASVLMLQETCTDDFESLVIHAAVDLVGMDVVMSGGDSTFLPFLQSGFTIVPNLFRDSDKLNYNERGSGGSLLTIGFYILGEYRPS</sequence>
<keyword evidence="2" id="KW-0238">DNA-binding</keyword>
<evidence type="ECO:0000313" key="3">
    <source>
        <dbReference type="Proteomes" id="UP001604336"/>
    </source>
</evidence>
<accession>A0ABD1UQL9</accession>
<dbReference type="PANTHER" id="PTHR45654">
    <property type="entry name" value="HOMEOBOX-LEUCINE ZIPPER PROTEIN MERISTEM L1"/>
    <property type="match status" value="1"/>
</dbReference>
<dbReference type="PANTHER" id="PTHR45654:SF69">
    <property type="entry name" value="HOMEOBOX-LEUCINE ZIPPER PROTEIN ANTHOCYANINLESS 2-LIKE"/>
    <property type="match status" value="1"/>
</dbReference>
<evidence type="ECO:0000313" key="2">
    <source>
        <dbReference type="EMBL" id="KAL2527256.1"/>
    </source>
</evidence>
<gene>
    <name evidence="2" type="ORF">Adt_12310</name>
</gene>
<organism evidence="2 3">
    <name type="scientific">Abeliophyllum distichum</name>
    <dbReference type="NCBI Taxonomy" id="126358"/>
    <lineage>
        <taxon>Eukaryota</taxon>
        <taxon>Viridiplantae</taxon>
        <taxon>Streptophyta</taxon>
        <taxon>Embryophyta</taxon>
        <taxon>Tracheophyta</taxon>
        <taxon>Spermatophyta</taxon>
        <taxon>Magnoliopsida</taxon>
        <taxon>eudicotyledons</taxon>
        <taxon>Gunneridae</taxon>
        <taxon>Pentapetalae</taxon>
        <taxon>asterids</taxon>
        <taxon>lamiids</taxon>
        <taxon>Lamiales</taxon>
        <taxon>Oleaceae</taxon>
        <taxon>Forsythieae</taxon>
        <taxon>Abeliophyllum</taxon>
    </lineage>
</organism>
<name>A0ABD1UQL9_9LAMI</name>
<comment type="caution">
    <text evidence="2">The sequence shown here is derived from an EMBL/GenBank/DDBJ whole genome shotgun (WGS) entry which is preliminary data.</text>
</comment>
<protein>
    <submittedName>
        <fullName evidence="2">Homeobox-leucine zipper protein HDG2</fullName>
    </submittedName>
</protein>
<dbReference type="InterPro" id="IPR042160">
    <property type="entry name" value="HD-Zip_IV"/>
</dbReference>
<reference evidence="3" key="1">
    <citation type="submission" date="2024-07" db="EMBL/GenBank/DDBJ databases">
        <title>Two chromosome-level genome assemblies of Korean endemic species Abeliophyllum distichum and Forsythia ovata (Oleaceae).</title>
        <authorList>
            <person name="Jang H."/>
        </authorList>
    </citation>
    <scope>NUCLEOTIDE SEQUENCE [LARGE SCALE GENOMIC DNA]</scope>
</reference>
<dbReference type="GO" id="GO:0003677">
    <property type="term" value="F:DNA binding"/>
    <property type="evidence" value="ECO:0007669"/>
    <property type="project" value="UniProtKB-KW"/>
</dbReference>
<feature type="domain" description="HD-Zip IV C-terminal" evidence="1">
    <location>
        <begin position="4"/>
        <end position="118"/>
    </location>
</feature>
<dbReference type="Proteomes" id="UP001604336">
    <property type="component" value="Unassembled WGS sequence"/>
</dbReference>
<dbReference type="EMBL" id="JBFOLK010000003">
    <property type="protein sequence ID" value="KAL2527256.1"/>
    <property type="molecule type" value="Genomic_DNA"/>
</dbReference>
<keyword evidence="2" id="KW-0371">Homeobox</keyword>
<dbReference type="Pfam" id="PF25797">
    <property type="entry name" value="PDF2_C"/>
    <property type="match status" value="1"/>
</dbReference>
<evidence type="ECO:0000259" key="1">
    <source>
        <dbReference type="Pfam" id="PF25797"/>
    </source>
</evidence>
<proteinExistence type="predicted"/>
<dbReference type="InterPro" id="IPR057993">
    <property type="entry name" value="HD-Zip_IV_C"/>
</dbReference>
<dbReference type="AlphaFoldDB" id="A0ABD1UQL9"/>
<keyword evidence="3" id="KW-1185">Reference proteome</keyword>